<dbReference type="InterPro" id="IPR038837">
    <property type="entry name" value="tRNA_ligase_1"/>
</dbReference>
<sequence length="1231" mass="135660">MRGLASSSRFFFVANSSLHLSSGFWFSPAALDRAPSSSSTAPIYSSLLPRLMTQRHSSKKTHGKSKPKFGGSQVAGGDSVADAAVRGQTQSPLASGAQTGNPIQQQSGLSEALRDIRLDQGPVPSSSSHGGAASIAAAKKGKSPGDHHGHRHHGRDDLAGPTSHELWVRKQQAAAITVEDTSVVPGGATATALTTSAGASSQTQVVAPPTNRADHVHYPILKKLKETVAHAQLRATFYPKFENEKSDQEVRSRIIEVVSAGQGVLEVTLKHSGSLFLYSGDNGGAYAKNSYGNLYTAVGVFVLGRTLQEAWGSHAAQKQKEFNAHLQEHHICIGMELVTAVLGDHGQRPLHDYVVVTAVTKLKGRPLFYSTPDVVAFCHKWRLPTNHYWLFSTRNSVSTFFAAYDALCEEGLASTVTKSLTEIADTSLPATKRHEDIQGEILEGLVARVVAANSTTCLQHTLHQFPRPSWSKALSHSGHGLREIFSANRESEKKQVEALLQAVGPAMCSNLADWLEDEVSEVDLAKKPGAPPMLESFLHSTPADLGTLKLQEMVRVVHKAKLPVRFKCRMNLPQQTDMAHNNVLSHFKMTVHVLSDSAFRRYQKEMSKHAGLWPLYRGFFVDISIYNATAVAPSLIEERASLVDGNEVDTGDDVMADGSENLMLKLKFLPYKLRTFLIRNGLAILFSKGFPAYKDYYMRQMKIWGTSTEKQQELSQLLSEWATYITKRMKGKKLSSDTYLTETEPFLKQFALRSAKNQQLVGVAGSHINVEEFLADVARQQNINADNDDGDLGLPEEHVSTEIEISSHAPQAAKAQGMLVFFPGIPGCAKSALCKELLAAPDSLSNKLPMHSLMGDLVKGKYWQKLKTEREKQPARISLADKNAPNDEVWQQIQSMCESTHAVGVPVVPDSEGATSNPYSHDDLAIFLFRVLQRTDHPGHLDKNSPNPGFVLLTFYNLHEGKDRKEFENELLNRFGHLVKMPLLKPDRAPMPSAILEILEEGLQLYRRHTNKHKRLESLQGSFTKEWSTWEKSLKDVLFAHADYLNDVQVPFKEVVSTVQQQLQAIANGNFRMHIPVEAEERSFRTFTFVAIALQPNQVLDALKEITAKSPEIGKILADVNLKDSLGRAHVTLAHKRVHGVAAVAAFGALRGCQTSVELTAVLFSEKLCALEVRLGDQTIQSHNTWPHVTVWTEPGVAAKEANLLPIMVSEDQAKRVEFKPISLTGVINFF</sequence>
<evidence type="ECO:0000313" key="3">
    <source>
        <dbReference type="Proteomes" id="UP001497444"/>
    </source>
</evidence>
<gene>
    <name evidence="2" type="ORF">CSSPJE1EN1_LOCUS14407</name>
</gene>
<evidence type="ECO:0000256" key="1">
    <source>
        <dbReference type="SAM" id="MobiDB-lite"/>
    </source>
</evidence>
<feature type="region of interest" description="Disordered" evidence="1">
    <location>
        <begin position="54"/>
        <end position="161"/>
    </location>
</feature>
<proteinExistence type="predicted"/>
<keyword evidence="3" id="KW-1185">Reference proteome</keyword>
<dbReference type="Proteomes" id="UP001497444">
    <property type="component" value="Chromosome 2"/>
</dbReference>
<dbReference type="EMBL" id="OZ020097">
    <property type="protein sequence ID" value="CAK9268929.1"/>
    <property type="molecule type" value="Genomic_DNA"/>
</dbReference>
<organism evidence="2 3">
    <name type="scientific">Sphagnum jensenii</name>
    <dbReference type="NCBI Taxonomy" id="128206"/>
    <lineage>
        <taxon>Eukaryota</taxon>
        <taxon>Viridiplantae</taxon>
        <taxon>Streptophyta</taxon>
        <taxon>Embryophyta</taxon>
        <taxon>Bryophyta</taxon>
        <taxon>Sphagnophytina</taxon>
        <taxon>Sphagnopsida</taxon>
        <taxon>Sphagnales</taxon>
        <taxon>Sphagnaceae</taxon>
        <taxon>Sphagnum</taxon>
    </lineage>
</organism>
<dbReference type="PANTHER" id="PTHR35460:SF1">
    <property type="entry name" value="TRNA LIGASE 1"/>
    <property type="match status" value="1"/>
</dbReference>
<feature type="compositionally biased region" description="Low complexity" evidence="1">
    <location>
        <begin position="75"/>
        <end position="85"/>
    </location>
</feature>
<reference evidence="2 3" key="1">
    <citation type="submission" date="2024-02" db="EMBL/GenBank/DDBJ databases">
        <authorList>
            <consortium name="ELIXIR-Norway"/>
            <consortium name="Elixir Norway"/>
        </authorList>
    </citation>
    <scope>NUCLEOTIDE SEQUENCE [LARGE SCALE GENOMIC DNA]</scope>
</reference>
<feature type="compositionally biased region" description="Low complexity" evidence="1">
    <location>
        <begin position="121"/>
        <end position="138"/>
    </location>
</feature>
<name>A0ABP0WQ06_9BRYO</name>
<evidence type="ECO:0008006" key="4">
    <source>
        <dbReference type="Google" id="ProtNLM"/>
    </source>
</evidence>
<feature type="compositionally biased region" description="Polar residues" evidence="1">
    <location>
        <begin position="87"/>
        <end position="109"/>
    </location>
</feature>
<accession>A0ABP0WQ06</accession>
<evidence type="ECO:0000313" key="2">
    <source>
        <dbReference type="EMBL" id="CAK9268929.1"/>
    </source>
</evidence>
<feature type="compositionally biased region" description="Basic residues" evidence="1">
    <location>
        <begin position="56"/>
        <end position="67"/>
    </location>
</feature>
<dbReference type="PANTHER" id="PTHR35460">
    <property type="entry name" value="TRNA LIGASE 1"/>
    <property type="match status" value="1"/>
</dbReference>
<protein>
    <recommendedName>
        <fullName evidence="4">tRNA ligase phosphodiesterase domain-containing protein</fullName>
    </recommendedName>
</protein>